<name>A0ABV7F612_9BURK</name>
<dbReference type="PANTHER" id="PTHR15887:SF1">
    <property type="entry name" value="TRANSMEMBRANE PROTEIN 69"/>
    <property type="match status" value="1"/>
</dbReference>
<dbReference type="RefSeq" id="WP_390327199.1">
    <property type="nucleotide sequence ID" value="NZ_JBHRTP010000082.1"/>
</dbReference>
<dbReference type="Pfam" id="PF11911">
    <property type="entry name" value="DUF3429"/>
    <property type="match status" value="1"/>
</dbReference>
<dbReference type="InterPro" id="IPR021836">
    <property type="entry name" value="DUF3429"/>
</dbReference>
<evidence type="ECO:0000313" key="2">
    <source>
        <dbReference type="EMBL" id="MFC3110543.1"/>
    </source>
</evidence>
<dbReference type="EMBL" id="JBHRTP010000082">
    <property type="protein sequence ID" value="MFC3110543.1"/>
    <property type="molecule type" value="Genomic_DNA"/>
</dbReference>
<evidence type="ECO:0000313" key="3">
    <source>
        <dbReference type="Proteomes" id="UP001595530"/>
    </source>
</evidence>
<sequence length="153" mass="17185">MNTHFLNKRLARILGIAGLLPFVVLSLACWLVHPDWLGVCIRAQIGYGIAILSFLGGIHWGAALASEHFTVEQTKKAMIWGVVPAALAWFARSLEMGFGFAALMFGFVAAYQVDKRLYRWYRMPDWFLTLRFQLTCVVVAALAMTFIAANMRV</sequence>
<evidence type="ECO:0000256" key="1">
    <source>
        <dbReference type="SAM" id="Phobius"/>
    </source>
</evidence>
<keyword evidence="1" id="KW-1133">Transmembrane helix</keyword>
<feature type="transmembrane region" description="Helical" evidence="1">
    <location>
        <begin position="77"/>
        <end position="110"/>
    </location>
</feature>
<feature type="transmembrane region" description="Helical" evidence="1">
    <location>
        <begin position="12"/>
        <end position="33"/>
    </location>
</feature>
<organism evidence="2 3">
    <name type="scientific">Undibacterium arcticum</name>
    <dbReference type="NCBI Taxonomy" id="1762892"/>
    <lineage>
        <taxon>Bacteria</taxon>
        <taxon>Pseudomonadati</taxon>
        <taxon>Pseudomonadota</taxon>
        <taxon>Betaproteobacteria</taxon>
        <taxon>Burkholderiales</taxon>
        <taxon>Oxalobacteraceae</taxon>
        <taxon>Undibacterium</taxon>
    </lineage>
</organism>
<keyword evidence="1" id="KW-0812">Transmembrane</keyword>
<reference evidence="3" key="1">
    <citation type="journal article" date="2019" name="Int. J. Syst. Evol. Microbiol.">
        <title>The Global Catalogue of Microorganisms (GCM) 10K type strain sequencing project: providing services to taxonomists for standard genome sequencing and annotation.</title>
        <authorList>
            <consortium name="The Broad Institute Genomics Platform"/>
            <consortium name="The Broad Institute Genome Sequencing Center for Infectious Disease"/>
            <person name="Wu L."/>
            <person name="Ma J."/>
        </authorList>
    </citation>
    <scope>NUCLEOTIDE SEQUENCE [LARGE SCALE GENOMIC DNA]</scope>
    <source>
        <strain evidence="3">KCTC 42986</strain>
    </source>
</reference>
<protein>
    <submittedName>
        <fullName evidence="2">DUF3429 domain-containing protein</fullName>
    </submittedName>
</protein>
<dbReference type="PANTHER" id="PTHR15887">
    <property type="entry name" value="TRANSMEMBRANE PROTEIN 69"/>
    <property type="match status" value="1"/>
</dbReference>
<gene>
    <name evidence="2" type="ORF">ACFOFO_21705</name>
</gene>
<keyword evidence="1" id="KW-0472">Membrane</keyword>
<proteinExistence type="predicted"/>
<feature type="transmembrane region" description="Helical" evidence="1">
    <location>
        <begin position="45"/>
        <end position="65"/>
    </location>
</feature>
<dbReference type="Proteomes" id="UP001595530">
    <property type="component" value="Unassembled WGS sequence"/>
</dbReference>
<keyword evidence="3" id="KW-1185">Reference proteome</keyword>
<accession>A0ABV7F612</accession>
<comment type="caution">
    <text evidence="2">The sequence shown here is derived from an EMBL/GenBank/DDBJ whole genome shotgun (WGS) entry which is preliminary data.</text>
</comment>
<feature type="transmembrane region" description="Helical" evidence="1">
    <location>
        <begin position="130"/>
        <end position="149"/>
    </location>
</feature>